<accession>A0AAV8ZVM2</accession>
<dbReference type="Proteomes" id="UP001162156">
    <property type="component" value="Unassembled WGS sequence"/>
</dbReference>
<feature type="coiled-coil region" evidence="9">
    <location>
        <begin position="247"/>
        <end position="284"/>
    </location>
</feature>
<comment type="catalytic activity">
    <reaction evidence="8">
        <text>L-seryl-[protein] + ATP = O-phospho-L-seryl-[protein] + ADP + H(+)</text>
        <dbReference type="Rhea" id="RHEA:17989"/>
        <dbReference type="Rhea" id="RHEA-COMP:9863"/>
        <dbReference type="Rhea" id="RHEA-COMP:11604"/>
        <dbReference type="ChEBI" id="CHEBI:15378"/>
        <dbReference type="ChEBI" id="CHEBI:29999"/>
        <dbReference type="ChEBI" id="CHEBI:30616"/>
        <dbReference type="ChEBI" id="CHEBI:83421"/>
        <dbReference type="ChEBI" id="CHEBI:456216"/>
        <dbReference type="EC" id="2.7.11.1"/>
    </reaction>
</comment>
<keyword evidence="2" id="KW-0723">Serine/threonine-protein kinase</keyword>
<evidence type="ECO:0000256" key="1">
    <source>
        <dbReference type="ARBA" id="ARBA00012513"/>
    </source>
</evidence>
<evidence type="ECO:0000313" key="12">
    <source>
        <dbReference type="Proteomes" id="UP001162156"/>
    </source>
</evidence>
<keyword evidence="3" id="KW-0808">Transferase</keyword>
<sequence>MSLEDYEVLSIIGNNINSTTYKVRHKETKKIFIWQTVKFDKTGNTNVEFLREQVKKRQDIGHPNILKFYDLIEQKEVLYIMIEYCEHGSLRNIIESCLVNRTYISEELVCKILYQIAFTIKTIDSYAGKLTANEIFLDEDYNVKLFNFQINYKNKSMKELKMGYLGLVLYEVCTFTKFDKSCYEYDIKKVSDVFSNNLLSLIISMIKDGTDLKKNVNKVLCHPTVLLKSSQWCKDKSFSKIASRPTQNEIQDKFTDYTSKLEKLRNKEIALQVREQQLNEKEHKLSTRERKIAVMERIAREKLQQAELYLKRCREFKPSNSGSIKSTGPSQGEEKLSYENLDSTYVSCGDSILLPTSKKLNVNKIIKPAPFTRTLSERRIRFKGHSPLKEVDFNKRKSVRLPKLQKRKCNKKNSEWLTCSEETDKSSIEGSIMGICKKSKQLFPARNMYENENLKSDDQCKPITWTEENKKYAFELLRVLNSDKENQCVQHTYL</sequence>
<dbReference type="PROSITE" id="PS50011">
    <property type="entry name" value="PROTEIN_KINASE_DOM"/>
    <property type="match status" value="1"/>
</dbReference>
<organism evidence="11 12">
    <name type="scientific">Rhamnusium bicolor</name>
    <dbReference type="NCBI Taxonomy" id="1586634"/>
    <lineage>
        <taxon>Eukaryota</taxon>
        <taxon>Metazoa</taxon>
        <taxon>Ecdysozoa</taxon>
        <taxon>Arthropoda</taxon>
        <taxon>Hexapoda</taxon>
        <taxon>Insecta</taxon>
        <taxon>Pterygota</taxon>
        <taxon>Neoptera</taxon>
        <taxon>Endopterygota</taxon>
        <taxon>Coleoptera</taxon>
        <taxon>Polyphaga</taxon>
        <taxon>Cucujiformia</taxon>
        <taxon>Chrysomeloidea</taxon>
        <taxon>Cerambycidae</taxon>
        <taxon>Lepturinae</taxon>
        <taxon>Rhagiini</taxon>
        <taxon>Rhamnusium</taxon>
    </lineage>
</organism>
<evidence type="ECO:0000256" key="5">
    <source>
        <dbReference type="ARBA" id="ARBA00022777"/>
    </source>
</evidence>
<evidence type="ECO:0000256" key="6">
    <source>
        <dbReference type="ARBA" id="ARBA00022840"/>
    </source>
</evidence>
<dbReference type="Pfam" id="PF00069">
    <property type="entry name" value="Pkinase"/>
    <property type="match status" value="1"/>
</dbReference>
<dbReference type="Gene3D" id="1.10.510.10">
    <property type="entry name" value="Transferase(Phosphotransferase) domain 1"/>
    <property type="match status" value="1"/>
</dbReference>
<proteinExistence type="predicted"/>
<dbReference type="SMART" id="SM00220">
    <property type="entry name" value="S_TKc"/>
    <property type="match status" value="1"/>
</dbReference>
<dbReference type="GO" id="GO:0004674">
    <property type="term" value="F:protein serine/threonine kinase activity"/>
    <property type="evidence" value="ECO:0007669"/>
    <property type="project" value="UniProtKB-KW"/>
</dbReference>
<dbReference type="PANTHER" id="PTHR44899:SF10">
    <property type="entry name" value="NIMA-RELATED KINASE 2"/>
    <property type="match status" value="1"/>
</dbReference>
<dbReference type="EMBL" id="JANEYF010000382">
    <property type="protein sequence ID" value="KAJ8970274.1"/>
    <property type="molecule type" value="Genomic_DNA"/>
</dbReference>
<keyword evidence="5" id="KW-0418">Kinase</keyword>
<evidence type="ECO:0000256" key="9">
    <source>
        <dbReference type="SAM" id="Coils"/>
    </source>
</evidence>
<keyword evidence="9" id="KW-0175">Coiled coil</keyword>
<reference evidence="11" key="1">
    <citation type="journal article" date="2023" name="Insect Mol. Biol.">
        <title>Genome sequencing provides insights into the evolution of gene families encoding plant cell wall-degrading enzymes in longhorned beetles.</title>
        <authorList>
            <person name="Shin N.R."/>
            <person name="Okamura Y."/>
            <person name="Kirsch R."/>
            <person name="Pauchet Y."/>
        </authorList>
    </citation>
    <scope>NUCLEOTIDE SEQUENCE</scope>
    <source>
        <strain evidence="11">RBIC_L_NR</strain>
    </source>
</reference>
<dbReference type="InterPro" id="IPR000719">
    <property type="entry name" value="Prot_kinase_dom"/>
</dbReference>
<feature type="domain" description="Protein kinase" evidence="10">
    <location>
        <begin position="6"/>
        <end position="310"/>
    </location>
</feature>
<dbReference type="PANTHER" id="PTHR44899">
    <property type="entry name" value="CAMK FAMILY PROTEIN KINASE"/>
    <property type="match status" value="1"/>
</dbReference>
<dbReference type="GO" id="GO:0005524">
    <property type="term" value="F:ATP binding"/>
    <property type="evidence" value="ECO:0007669"/>
    <property type="project" value="UniProtKB-KW"/>
</dbReference>
<protein>
    <recommendedName>
        <fullName evidence="1">non-specific serine/threonine protein kinase</fullName>
        <ecNumber evidence="1">2.7.11.1</ecNumber>
    </recommendedName>
</protein>
<comment type="caution">
    <text evidence="11">The sequence shown here is derived from an EMBL/GenBank/DDBJ whole genome shotgun (WGS) entry which is preliminary data.</text>
</comment>
<dbReference type="Gene3D" id="3.30.200.20">
    <property type="entry name" value="Phosphorylase Kinase, domain 1"/>
    <property type="match status" value="1"/>
</dbReference>
<name>A0AAV8ZVM2_9CUCU</name>
<dbReference type="EC" id="2.7.11.1" evidence="1"/>
<dbReference type="InterPro" id="IPR011009">
    <property type="entry name" value="Kinase-like_dom_sf"/>
</dbReference>
<keyword evidence="4" id="KW-0547">Nucleotide-binding</keyword>
<evidence type="ECO:0000256" key="7">
    <source>
        <dbReference type="ARBA" id="ARBA00047899"/>
    </source>
</evidence>
<keyword evidence="12" id="KW-1185">Reference proteome</keyword>
<evidence type="ECO:0000256" key="3">
    <source>
        <dbReference type="ARBA" id="ARBA00022679"/>
    </source>
</evidence>
<evidence type="ECO:0000256" key="8">
    <source>
        <dbReference type="ARBA" id="ARBA00048679"/>
    </source>
</evidence>
<evidence type="ECO:0000259" key="10">
    <source>
        <dbReference type="PROSITE" id="PS50011"/>
    </source>
</evidence>
<evidence type="ECO:0000313" key="11">
    <source>
        <dbReference type="EMBL" id="KAJ8970274.1"/>
    </source>
</evidence>
<dbReference type="SUPFAM" id="SSF56112">
    <property type="entry name" value="Protein kinase-like (PK-like)"/>
    <property type="match status" value="1"/>
</dbReference>
<comment type="catalytic activity">
    <reaction evidence="7">
        <text>L-threonyl-[protein] + ATP = O-phospho-L-threonyl-[protein] + ADP + H(+)</text>
        <dbReference type="Rhea" id="RHEA:46608"/>
        <dbReference type="Rhea" id="RHEA-COMP:11060"/>
        <dbReference type="Rhea" id="RHEA-COMP:11605"/>
        <dbReference type="ChEBI" id="CHEBI:15378"/>
        <dbReference type="ChEBI" id="CHEBI:30013"/>
        <dbReference type="ChEBI" id="CHEBI:30616"/>
        <dbReference type="ChEBI" id="CHEBI:61977"/>
        <dbReference type="ChEBI" id="CHEBI:456216"/>
        <dbReference type="EC" id="2.7.11.1"/>
    </reaction>
</comment>
<gene>
    <name evidence="11" type="ORF">NQ314_001304</name>
</gene>
<evidence type="ECO:0000256" key="4">
    <source>
        <dbReference type="ARBA" id="ARBA00022741"/>
    </source>
</evidence>
<evidence type="ECO:0000256" key="2">
    <source>
        <dbReference type="ARBA" id="ARBA00022527"/>
    </source>
</evidence>
<dbReference type="AlphaFoldDB" id="A0AAV8ZVM2"/>
<dbReference type="InterPro" id="IPR051131">
    <property type="entry name" value="NEK_Ser/Thr_kinase_NIMA"/>
</dbReference>
<keyword evidence="6" id="KW-0067">ATP-binding</keyword>